<dbReference type="EMBL" id="JAVRRG010000043">
    <property type="protein sequence ID" value="KAK5093402.1"/>
    <property type="molecule type" value="Genomic_DNA"/>
</dbReference>
<gene>
    <name evidence="1" type="ORF">LTR24_004254</name>
</gene>
<evidence type="ECO:0000313" key="2">
    <source>
        <dbReference type="Proteomes" id="UP001345013"/>
    </source>
</evidence>
<proteinExistence type="predicted"/>
<evidence type="ECO:0000313" key="1">
    <source>
        <dbReference type="EMBL" id="KAK5093402.1"/>
    </source>
</evidence>
<sequence>MESYNMATNVAGLSNTKLAQLSRSKKSLTIYHKTAQSATPSIVFDGYPKDVGVTFSGTIRGAFLTVNKMTLTQMREYHEPTAVTIIGGAMASVKQALKWALSSCDGKGLKSYAPGVDAPIVQARDDEIAGRLLDMPSFVTRIDTYIRARLSKGLLSEKEVHKLHYNGNYLEYRLASGIPAQELAFLLKVVTAEHATFDIITQHVADQTTHDMQAKYNAKHSLTATNSTENNVITTKNHVRYPSDVYISVRKAFPDPFGKAIDAKILVWQKMIAAQRQPPPPVLVHKQVSLPQVRKTGKYKFKLDLADVGVTGKSFIGGGHSKKI</sequence>
<comment type="caution">
    <text evidence="1">The sequence shown here is derived from an EMBL/GenBank/DDBJ whole genome shotgun (WGS) entry which is preliminary data.</text>
</comment>
<organism evidence="1 2">
    <name type="scientific">Lithohypha guttulata</name>
    <dbReference type="NCBI Taxonomy" id="1690604"/>
    <lineage>
        <taxon>Eukaryota</taxon>
        <taxon>Fungi</taxon>
        <taxon>Dikarya</taxon>
        <taxon>Ascomycota</taxon>
        <taxon>Pezizomycotina</taxon>
        <taxon>Eurotiomycetes</taxon>
        <taxon>Chaetothyriomycetidae</taxon>
        <taxon>Chaetothyriales</taxon>
        <taxon>Trichomeriaceae</taxon>
        <taxon>Lithohypha</taxon>
    </lineage>
</organism>
<reference evidence="1 2" key="1">
    <citation type="submission" date="2023-08" db="EMBL/GenBank/DDBJ databases">
        <title>Black Yeasts Isolated from many extreme environments.</title>
        <authorList>
            <person name="Coleine C."/>
            <person name="Stajich J.E."/>
            <person name="Selbmann L."/>
        </authorList>
    </citation>
    <scope>NUCLEOTIDE SEQUENCE [LARGE SCALE GENOMIC DNA]</scope>
    <source>
        <strain evidence="1 2">CCFEE 5885</strain>
    </source>
</reference>
<name>A0ABR0KCB4_9EURO</name>
<protein>
    <submittedName>
        <fullName evidence="1">Uncharacterized protein</fullName>
    </submittedName>
</protein>
<keyword evidence="2" id="KW-1185">Reference proteome</keyword>
<accession>A0ABR0KCB4</accession>
<dbReference type="Proteomes" id="UP001345013">
    <property type="component" value="Unassembled WGS sequence"/>
</dbReference>